<evidence type="ECO:0000313" key="3">
    <source>
        <dbReference type="Proteomes" id="UP000318590"/>
    </source>
</evidence>
<dbReference type="OrthoDB" id="7283678at2"/>
<reference evidence="2 3" key="1">
    <citation type="submission" date="2019-06" db="EMBL/GenBank/DDBJ databases">
        <title>Paenimaribius caenipelagi gen. nov., sp. nov., isolated from a tidal flat.</title>
        <authorList>
            <person name="Yoon J.-H."/>
        </authorList>
    </citation>
    <scope>NUCLEOTIDE SEQUENCE [LARGE SCALE GENOMIC DNA]</scope>
    <source>
        <strain evidence="2 3">JBTF-M29</strain>
    </source>
</reference>
<keyword evidence="3" id="KW-1185">Reference proteome</keyword>
<sequence>MNMLTWLVRAKRWAQRPPSEKRVKFVLAIIAGCILLFLIERYFGWPDALTPNRIGRSPKL</sequence>
<accession>A0A547PNL5</accession>
<keyword evidence="1" id="KW-0472">Membrane</keyword>
<feature type="transmembrane region" description="Helical" evidence="1">
    <location>
        <begin position="21"/>
        <end position="39"/>
    </location>
</feature>
<evidence type="ECO:0000256" key="1">
    <source>
        <dbReference type="SAM" id="Phobius"/>
    </source>
</evidence>
<dbReference type="Proteomes" id="UP000318590">
    <property type="component" value="Unassembled WGS sequence"/>
</dbReference>
<evidence type="ECO:0000313" key="2">
    <source>
        <dbReference type="EMBL" id="TRD15715.1"/>
    </source>
</evidence>
<dbReference type="AlphaFoldDB" id="A0A547PNL5"/>
<gene>
    <name evidence="2" type="ORF">FEV53_15275</name>
</gene>
<organism evidence="2 3">
    <name type="scientific">Palleronia caenipelagi</name>
    <dbReference type="NCBI Taxonomy" id="2489174"/>
    <lineage>
        <taxon>Bacteria</taxon>
        <taxon>Pseudomonadati</taxon>
        <taxon>Pseudomonadota</taxon>
        <taxon>Alphaproteobacteria</taxon>
        <taxon>Rhodobacterales</taxon>
        <taxon>Roseobacteraceae</taxon>
        <taxon>Palleronia</taxon>
    </lineage>
</organism>
<dbReference type="EMBL" id="VFSV01000035">
    <property type="protein sequence ID" value="TRD15715.1"/>
    <property type="molecule type" value="Genomic_DNA"/>
</dbReference>
<keyword evidence="1" id="KW-0812">Transmembrane</keyword>
<comment type="caution">
    <text evidence="2">The sequence shown here is derived from an EMBL/GenBank/DDBJ whole genome shotgun (WGS) entry which is preliminary data.</text>
</comment>
<dbReference type="RefSeq" id="WP_142835667.1">
    <property type="nucleotide sequence ID" value="NZ_VFSV01000035.1"/>
</dbReference>
<proteinExistence type="predicted"/>
<name>A0A547PNL5_9RHOB</name>
<keyword evidence="1" id="KW-1133">Transmembrane helix</keyword>
<protein>
    <submittedName>
        <fullName evidence="2">Uncharacterized protein</fullName>
    </submittedName>
</protein>